<sequence length="153" mass="16773">MKKKTKLLIASLVVPFVLSTGEVSTFAQTFTSEQEVNIAQQEERLKLVGTVISSPTNRPPSYENMPGQLHSSDTLFLDSLPKGIYALKWVAPEGVTFDVYRGLTPFMDVPVFHNVTNGVTTDLASSPLFSPALMIANPEGATEDFEVKVYAVY</sequence>
<proteinExistence type="predicted"/>
<gene>
    <name evidence="2" type="ORF">SAMN02745910_01930</name>
</gene>
<reference evidence="2 3" key="1">
    <citation type="submission" date="2016-10" db="EMBL/GenBank/DDBJ databases">
        <authorList>
            <person name="Varghese N."/>
            <person name="Submissions S."/>
        </authorList>
    </citation>
    <scope>NUCLEOTIDE SEQUENCE [LARGE SCALE GENOMIC DNA]</scope>
    <source>
        <strain evidence="2 3">DSM 13796</strain>
    </source>
</reference>
<evidence type="ECO:0000313" key="2">
    <source>
        <dbReference type="EMBL" id="SFQ54426.1"/>
    </source>
</evidence>
<evidence type="ECO:0008006" key="4">
    <source>
        <dbReference type="Google" id="ProtNLM"/>
    </source>
</evidence>
<comment type="caution">
    <text evidence="2">The sequence shown here is derived from an EMBL/GenBank/DDBJ whole genome shotgun (WGS) entry which is preliminary data.</text>
</comment>
<organism evidence="2 3">
    <name type="scientific">Priestia endophytica DSM 13796</name>
    <dbReference type="NCBI Taxonomy" id="1121089"/>
    <lineage>
        <taxon>Bacteria</taxon>
        <taxon>Bacillati</taxon>
        <taxon>Bacillota</taxon>
        <taxon>Bacilli</taxon>
        <taxon>Bacillales</taxon>
        <taxon>Bacillaceae</taxon>
        <taxon>Priestia</taxon>
    </lineage>
</organism>
<protein>
    <recommendedName>
        <fullName evidence="4">DUF2141 domain-containing protein</fullName>
    </recommendedName>
</protein>
<keyword evidence="1" id="KW-0732">Signal</keyword>
<accession>A0A1I5ZD81</accession>
<feature type="chain" id="PRO_5046057871" description="DUF2141 domain-containing protein" evidence="1">
    <location>
        <begin position="28"/>
        <end position="153"/>
    </location>
</feature>
<keyword evidence="3" id="KW-1185">Reference proteome</keyword>
<feature type="signal peptide" evidence="1">
    <location>
        <begin position="1"/>
        <end position="27"/>
    </location>
</feature>
<dbReference type="GeneID" id="93710609"/>
<dbReference type="EMBL" id="FOXX01000004">
    <property type="protein sequence ID" value="SFQ54426.1"/>
    <property type="molecule type" value="Genomic_DNA"/>
</dbReference>
<evidence type="ECO:0000313" key="3">
    <source>
        <dbReference type="Proteomes" id="UP000182762"/>
    </source>
</evidence>
<name>A0A1I5ZD81_9BACI</name>
<dbReference type="Proteomes" id="UP000182762">
    <property type="component" value="Unassembled WGS sequence"/>
</dbReference>
<evidence type="ECO:0000256" key="1">
    <source>
        <dbReference type="SAM" id="SignalP"/>
    </source>
</evidence>
<dbReference type="RefSeq" id="WP_061804361.1">
    <property type="nucleotide sequence ID" value="NZ_FOXX01000004.1"/>
</dbReference>